<dbReference type="EMBL" id="VTOU01000004">
    <property type="protein sequence ID" value="TZG24902.1"/>
    <property type="molecule type" value="Genomic_DNA"/>
</dbReference>
<evidence type="ECO:0000313" key="2">
    <source>
        <dbReference type="Proteomes" id="UP000322077"/>
    </source>
</evidence>
<dbReference type="RefSeq" id="WP_149523442.1">
    <property type="nucleotide sequence ID" value="NZ_VTOU01000004.1"/>
</dbReference>
<evidence type="ECO:0000313" key="1">
    <source>
        <dbReference type="EMBL" id="TZG24902.1"/>
    </source>
</evidence>
<gene>
    <name evidence="1" type="ORF">FYJ91_16615</name>
</gene>
<evidence type="ECO:0008006" key="3">
    <source>
        <dbReference type="Google" id="ProtNLM"/>
    </source>
</evidence>
<dbReference type="AlphaFoldDB" id="A0A5D9C0U2"/>
<keyword evidence="2" id="KW-1185">Reference proteome</keyword>
<proteinExistence type="predicted"/>
<reference evidence="1 2" key="1">
    <citation type="submission" date="2019-08" db="EMBL/GenBank/DDBJ databases">
        <authorList>
            <person name="Wang G."/>
            <person name="Xu Z."/>
        </authorList>
    </citation>
    <scope>NUCLEOTIDE SEQUENCE [LARGE SCALE GENOMIC DNA]</scope>
    <source>
        <strain evidence="1 2">ZX</strain>
    </source>
</reference>
<organism evidence="1 2">
    <name type="scientific">Sphingomonas montanisoli</name>
    <dbReference type="NCBI Taxonomy" id="2606412"/>
    <lineage>
        <taxon>Bacteria</taxon>
        <taxon>Pseudomonadati</taxon>
        <taxon>Pseudomonadota</taxon>
        <taxon>Alphaproteobacteria</taxon>
        <taxon>Sphingomonadales</taxon>
        <taxon>Sphingomonadaceae</taxon>
        <taxon>Sphingomonas</taxon>
    </lineage>
</organism>
<protein>
    <recommendedName>
        <fullName evidence="3">Thermonuclease family protein</fullName>
    </recommendedName>
</protein>
<dbReference type="Proteomes" id="UP000322077">
    <property type="component" value="Unassembled WGS sequence"/>
</dbReference>
<accession>A0A5D9C0U2</accession>
<sequence length="137" mass="14944">MTPFICLAIALHDVDGPIHCADGAKIRLQGIGATEMDGACRPNQPCVPGDPFAQRRAMARAIGATVARETRSPSFGRLHFARPIRLTCEATGTSHKRLTAWCATADGRDLSCTAIRARVAVRWVRYDKSGRLTRCRP</sequence>
<comment type="caution">
    <text evidence="1">The sequence shown here is derived from an EMBL/GenBank/DDBJ whole genome shotgun (WGS) entry which is preliminary data.</text>
</comment>
<name>A0A5D9C0U2_9SPHN</name>